<gene>
    <name evidence="2" type="ORF">GCM10023195_59470</name>
</gene>
<name>A0ABP8TU49_9ACTN</name>
<comment type="caution">
    <text evidence="2">The sequence shown here is derived from an EMBL/GenBank/DDBJ whole genome shotgun (WGS) entry which is preliminary data.</text>
</comment>
<evidence type="ECO:0000313" key="2">
    <source>
        <dbReference type="EMBL" id="GAA4613701.1"/>
    </source>
</evidence>
<reference evidence="3" key="1">
    <citation type="journal article" date="2019" name="Int. J. Syst. Evol. Microbiol.">
        <title>The Global Catalogue of Microorganisms (GCM) 10K type strain sequencing project: providing services to taxonomists for standard genome sequencing and annotation.</title>
        <authorList>
            <consortium name="The Broad Institute Genomics Platform"/>
            <consortium name="The Broad Institute Genome Sequencing Center for Infectious Disease"/>
            <person name="Wu L."/>
            <person name="Ma J."/>
        </authorList>
    </citation>
    <scope>NUCLEOTIDE SEQUENCE [LARGE SCALE GENOMIC DNA]</scope>
    <source>
        <strain evidence="3">JCM 17938</strain>
    </source>
</reference>
<keyword evidence="1" id="KW-0732">Signal</keyword>
<feature type="chain" id="PRO_5045044696" description="Spore-associated protein A" evidence="1">
    <location>
        <begin position="30"/>
        <end position="138"/>
    </location>
</feature>
<evidence type="ECO:0008006" key="4">
    <source>
        <dbReference type="Google" id="ProtNLM"/>
    </source>
</evidence>
<dbReference type="EMBL" id="BAABHJ010000023">
    <property type="protein sequence ID" value="GAA4613701.1"/>
    <property type="molecule type" value="Genomic_DNA"/>
</dbReference>
<proteinExistence type="predicted"/>
<dbReference type="Proteomes" id="UP001500212">
    <property type="component" value="Unassembled WGS sequence"/>
</dbReference>
<evidence type="ECO:0000313" key="3">
    <source>
        <dbReference type="Proteomes" id="UP001500212"/>
    </source>
</evidence>
<keyword evidence="3" id="KW-1185">Reference proteome</keyword>
<evidence type="ECO:0000256" key="1">
    <source>
        <dbReference type="SAM" id="SignalP"/>
    </source>
</evidence>
<sequence>MKIRSMAAAVAVTGAIAGAGVAIAPAAMADTICGSGYTQFYSSNVYTSGGLFAGTVKVFDSPNNYKCAYFTVSSGTKGSAGWGHSVNIEPSSGGTAHHDSGYYNSYAGPVYAGPGCVDVWASAYGAEDGFFSKSNLCH</sequence>
<accession>A0ABP8TU49</accession>
<protein>
    <recommendedName>
        <fullName evidence="4">Spore-associated protein A</fullName>
    </recommendedName>
</protein>
<feature type="signal peptide" evidence="1">
    <location>
        <begin position="1"/>
        <end position="29"/>
    </location>
</feature>
<dbReference type="RefSeq" id="WP_345361757.1">
    <property type="nucleotide sequence ID" value="NZ_BAABHJ010000023.1"/>
</dbReference>
<organism evidence="2 3">
    <name type="scientific">Actinoallomurus liliacearum</name>
    <dbReference type="NCBI Taxonomy" id="1080073"/>
    <lineage>
        <taxon>Bacteria</taxon>
        <taxon>Bacillati</taxon>
        <taxon>Actinomycetota</taxon>
        <taxon>Actinomycetes</taxon>
        <taxon>Streptosporangiales</taxon>
        <taxon>Thermomonosporaceae</taxon>
        <taxon>Actinoallomurus</taxon>
    </lineage>
</organism>